<dbReference type="PANTHER" id="PTHR47455:SF1">
    <property type="entry name" value="GUANYLATE CYCLASE DOMAIN-CONTAINING PROTEIN"/>
    <property type="match status" value="1"/>
</dbReference>
<dbReference type="EMBL" id="UINC01077944">
    <property type="protein sequence ID" value="SVC18545.1"/>
    <property type="molecule type" value="Genomic_DNA"/>
</dbReference>
<proteinExistence type="predicted"/>
<evidence type="ECO:0008006" key="2">
    <source>
        <dbReference type="Google" id="ProtNLM"/>
    </source>
</evidence>
<dbReference type="GO" id="GO:0035556">
    <property type="term" value="P:intracellular signal transduction"/>
    <property type="evidence" value="ECO:0007669"/>
    <property type="project" value="InterPro"/>
</dbReference>
<protein>
    <recommendedName>
        <fullName evidence="2">Guanylate cyclase domain-containing protein</fullName>
    </recommendedName>
</protein>
<dbReference type="AlphaFoldDB" id="A0A382K3Z4"/>
<dbReference type="Gene3D" id="3.30.70.1230">
    <property type="entry name" value="Nucleotide cyclase"/>
    <property type="match status" value="1"/>
</dbReference>
<organism evidence="1">
    <name type="scientific">marine metagenome</name>
    <dbReference type="NCBI Taxonomy" id="408172"/>
    <lineage>
        <taxon>unclassified sequences</taxon>
        <taxon>metagenomes</taxon>
        <taxon>ecological metagenomes</taxon>
    </lineage>
</organism>
<dbReference type="PANTHER" id="PTHR47455">
    <property type="entry name" value="ADENYLYL CYCLASE BETA"/>
    <property type="match status" value="1"/>
</dbReference>
<reference evidence="1" key="1">
    <citation type="submission" date="2018-05" db="EMBL/GenBank/DDBJ databases">
        <authorList>
            <person name="Lanie J.A."/>
            <person name="Ng W.-L."/>
            <person name="Kazmierczak K.M."/>
            <person name="Andrzejewski T.M."/>
            <person name="Davidsen T.M."/>
            <person name="Wayne K.J."/>
            <person name="Tettelin H."/>
            <person name="Glass J.I."/>
            <person name="Rusch D."/>
            <person name="Podicherti R."/>
            <person name="Tsui H.-C.T."/>
            <person name="Winkler M.E."/>
        </authorList>
    </citation>
    <scope>NUCLEOTIDE SEQUENCE</scope>
</reference>
<dbReference type="InterPro" id="IPR029787">
    <property type="entry name" value="Nucleotide_cyclase"/>
</dbReference>
<dbReference type="CDD" id="cd07302">
    <property type="entry name" value="CHD"/>
    <property type="match status" value="1"/>
</dbReference>
<dbReference type="GO" id="GO:0009190">
    <property type="term" value="P:cyclic nucleotide biosynthetic process"/>
    <property type="evidence" value="ECO:0007669"/>
    <property type="project" value="InterPro"/>
</dbReference>
<dbReference type="InterPro" id="IPR001054">
    <property type="entry name" value="A/G_cyclase"/>
</dbReference>
<evidence type="ECO:0000313" key="1">
    <source>
        <dbReference type="EMBL" id="SVC18545.1"/>
    </source>
</evidence>
<accession>A0A382K3Z4</accession>
<gene>
    <name evidence="1" type="ORF">METZ01_LOCUS271399</name>
</gene>
<sequence>MGSDQRFDYSCLGDAVNLAARLEGQTKGYGVKILFGEETAKNLSDTHTILELDSIAVKGKTEPIAIYTVLDPDVVSIYDLPTIKQYVDLHVKLRESYIKQDWKHCEDLIDNLIGQFGGSLDSYYEIITERIKGFKSNPPPKDWSGVFVATTK</sequence>
<name>A0A382K3Z4_9ZZZZ</name>
<dbReference type="SUPFAM" id="SSF55073">
    <property type="entry name" value="Nucleotide cyclase"/>
    <property type="match status" value="1"/>
</dbReference>